<keyword evidence="3" id="KW-0732">Signal</keyword>
<proteinExistence type="predicted"/>
<accession>A0A853CX73</accession>
<gene>
    <name evidence="4" type="ORF">HNR13_001442</name>
</gene>
<dbReference type="RefSeq" id="WP_179605108.1">
    <property type="nucleotide sequence ID" value="NZ_BAABEH010000001.1"/>
</dbReference>
<evidence type="ECO:0000256" key="1">
    <source>
        <dbReference type="SAM" id="MobiDB-lite"/>
    </source>
</evidence>
<feature type="signal peptide" evidence="3">
    <location>
        <begin position="1"/>
        <end position="24"/>
    </location>
</feature>
<protein>
    <recommendedName>
        <fullName evidence="6">LPXTG cell wall anchor domain-containing protein</fullName>
    </recommendedName>
</protein>
<keyword evidence="2" id="KW-0812">Transmembrane</keyword>
<organism evidence="4 5">
    <name type="scientific">Leifsonia shinshuensis</name>
    <dbReference type="NCBI Taxonomy" id="150026"/>
    <lineage>
        <taxon>Bacteria</taxon>
        <taxon>Bacillati</taxon>
        <taxon>Actinomycetota</taxon>
        <taxon>Actinomycetes</taxon>
        <taxon>Micrococcales</taxon>
        <taxon>Microbacteriaceae</taxon>
        <taxon>Leifsonia</taxon>
    </lineage>
</organism>
<dbReference type="Proteomes" id="UP000578352">
    <property type="component" value="Unassembled WGS sequence"/>
</dbReference>
<evidence type="ECO:0000313" key="4">
    <source>
        <dbReference type="EMBL" id="NYJ23155.1"/>
    </source>
</evidence>
<comment type="caution">
    <text evidence="4">The sequence shown here is derived from an EMBL/GenBank/DDBJ whole genome shotgun (WGS) entry which is preliminary data.</text>
</comment>
<dbReference type="AlphaFoldDB" id="A0A853CX73"/>
<evidence type="ECO:0000313" key="5">
    <source>
        <dbReference type="Proteomes" id="UP000578352"/>
    </source>
</evidence>
<sequence length="215" mass="21046">MRKTLFGGLVALALALAPAAAANADYVDPNALHGVLDKYVAEPGETVTYTAPANTYDPNEATTQVITGTDGHTATLISTRMAPASATAKQFAVPAQVDGSHTFSFVMPATAADSYTVEVLRASGAVWDTFQVTVANATTGNPEGNGGNGGSGATDGSGAGGAGTGGSGSNGGGLAMTGSDIAIAGIGGAAVLLVGAGLTLMLVRRRRSSEETAAA</sequence>
<feature type="chain" id="PRO_5032942450" description="LPXTG cell wall anchor domain-containing protein" evidence="3">
    <location>
        <begin position="25"/>
        <end position="215"/>
    </location>
</feature>
<keyword evidence="2" id="KW-1133">Transmembrane helix</keyword>
<dbReference type="EMBL" id="JACCFL010000001">
    <property type="protein sequence ID" value="NYJ23155.1"/>
    <property type="molecule type" value="Genomic_DNA"/>
</dbReference>
<name>A0A853CX73_9MICO</name>
<feature type="region of interest" description="Disordered" evidence="1">
    <location>
        <begin position="137"/>
        <end position="166"/>
    </location>
</feature>
<reference evidence="4 5" key="1">
    <citation type="submission" date="2020-07" db="EMBL/GenBank/DDBJ databases">
        <title>Sequencing the genomes of 1000 actinobacteria strains.</title>
        <authorList>
            <person name="Klenk H.-P."/>
        </authorList>
    </citation>
    <scope>NUCLEOTIDE SEQUENCE [LARGE SCALE GENOMIC DNA]</scope>
    <source>
        <strain evidence="4 5">DSM 15165</strain>
    </source>
</reference>
<feature type="transmembrane region" description="Helical" evidence="2">
    <location>
        <begin position="181"/>
        <end position="203"/>
    </location>
</feature>
<keyword evidence="2" id="KW-0472">Membrane</keyword>
<evidence type="ECO:0008006" key="6">
    <source>
        <dbReference type="Google" id="ProtNLM"/>
    </source>
</evidence>
<evidence type="ECO:0000256" key="2">
    <source>
        <dbReference type="SAM" id="Phobius"/>
    </source>
</evidence>
<feature type="compositionally biased region" description="Gly residues" evidence="1">
    <location>
        <begin position="143"/>
        <end position="166"/>
    </location>
</feature>
<evidence type="ECO:0000256" key="3">
    <source>
        <dbReference type="SAM" id="SignalP"/>
    </source>
</evidence>